<evidence type="ECO:0000256" key="2">
    <source>
        <dbReference type="ARBA" id="ARBA00022527"/>
    </source>
</evidence>
<dbReference type="EC" id="2.7.11.1" evidence="1"/>
<dbReference type="SUPFAM" id="SSF56112">
    <property type="entry name" value="Protein kinase-like (PK-like)"/>
    <property type="match status" value="1"/>
</dbReference>
<keyword evidence="11" id="KW-1185">Reference proteome</keyword>
<proteinExistence type="predicted"/>
<evidence type="ECO:0000256" key="6">
    <source>
        <dbReference type="ARBA" id="ARBA00022840"/>
    </source>
</evidence>
<gene>
    <name evidence="10" type="ORF">MMAGJ_37740</name>
</gene>
<evidence type="ECO:0000256" key="8">
    <source>
        <dbReference type="SAM" id="Phobius"/>
    </source>
</evidence>
<dbReference type="CDD" id="cd14014">
    <property type="entry name" value="STKc_PknB_like"/>
    <property type="match status" value="1"/>
</dbReference>
<keyword evidence="5 10" id="KW-0418">Kinase</keyword>
<dbReference type="GO" id="GO:0016301">
    <property type="term" value="F:kinase activity"/>
    <property type="evidence" value="ECO:0007669"/>
    <property type="project" value="UniProtKB-KW"/>
</dbReference>
<protein>
    <recommendedName>
        <fullName evidence="1">non-specific serine/threonine protein kinase</fullName>
        <ecNumber evidence="1">2.7.11.1</ecNumber>
    </recommendedName>
</protein>
<dbReference type="PANTHER" id="PTHR43289:SF6">
    <property type="entry name" value="SERINE_THREONINE-PROTEIN KINASE NEKL-3"/>
    <property type="match status" value="1"/>
</dbReference>
<dbReference type="PROSITE" id="PS50011">
    <property type="entry name" value="PROTEIN_KINASE_DOM"/>
    <property type="match status" value="1"/>
</dbReference>
<evidence type="ECO:0000256" key="3">
    <source>
        <dbReference type="ARBA" id="ARBA00022679"/>
    </source>
</evidence>
<feature type="region of interest" description="Disordered" evidence="7">
    <location>
        <begin position="300"/>
        <end position="359"/>
    </location>
</feature>
<evidence type="ECO:0000313" key="10">
    <source>
        <dbReference type="EMBL" id="BBX34492.1"/>
    </source>
</evidence>
<evidence type="ECO:0000313" key="11">
    <source>
        <dbReference type="Proteomes" id="UP000465622"/>
    </source>
</evidence>
<keyword evidence="4" id="KW-0547">Nucleotide-binding</keyword>
<evidence type="ECO:0000256" key="7">
    <source>
        <dbReference type="SAM" id="MobiDB-lite"/>
    </source>
</evidence>
<keyword evidence="8" id="KW-0812">Transmembrane</keyword>
<accession>A0ABN5Y8J2</accession>
<dbReference type="InterPro" id="IPR008271">
    <property type="entry name" value="Ser/Thr_kinase_AS"/>
</dbReference>
<dbReference type="InterPro" id="IPR011009">
    <property type="entry name" value="Kinase-like_dom_sf"/>
</dbReference>
<feature type="transmembrane region" description="Helical" evidence="8">
    <location>
        <begin position="386"/>
        <end position="408"/>
    </location>
</feature>
<dbReference type="Pfam" id="PF00069">
    <property type="entry name" value="Pkinase"/>
    <property type="match status" value="1"/>
</dbReference>
<dbReference type="EMBL" id="AP022567">
    <property type="protein sequence ID" value="BBX34492.1"/>
    <property type="molecule type" value="Genomic_DNA"/>
</dbReference>
<name>A0ABN5Y8J2_MYCME</name>
<dbReference type="PROSITE" id="PS00108">
    <property type="entry name" value="PROTEIN_KINASE_ST"/>
    <property type="match status" value="1"/>
</dbReference>
<evidence type="ECO:0000256" key="4">
    <source>
        <dbReference type="ARBA" id="ARBA00022741"/>
    </source>
</evidence>
<keyword evidence="8" id="KW-0472">Membrane</keyword>
<keyword evidence="6" id="KW-0067">ATP-binding</keyword>
<evidence type="ECO:0000259" key="9">
    <source>
        <dbReference type="PROSITE" id="PS50011"/>
    </source>
</evidence>
<evidence type="ECO:0000256" key="1">
    <source>
        <dbReference type="ARBA" id="ARBA00012513"/>
    </source>
</evidence>
<evidence type="ECO:0000256" key="5">
    <source>
        <dbReference type="ARBA" id="ARBA00022777"/>
    </source>
</evidence>
<feature type="domain" description="Protein kinase" evidence="9">
    <location>
        <begin position="35"/>
        <end position="298"/>
    </location>
</feature>
<dbReference type="Proteomes" id="UP000465622">
    <property type="component" value="Chromosome"/>
</dbReference>
<reference evidence="10 11" key="1">
    <citation type="journal article" date="2019" name="Emerg. Microbes Infect.">
        <title>Comprehensive subspecies identification of 175 nontuberculous mycobacteria species based on 7547 genomic profiles.</title>
        <authorList>
            <person name="Matsumoto Y."/>
            <person name="Kinjo T."/>
            <person name="Motooka D."/>
            <person name="Nabeya D."/>
            <person name="Jung N."/>
            <person name="Uechi K."/>
            <person name="Horii T."/>
            <person name="Iida T."/>
            <person name="Fujita J."/>
            <person name="Nakamura S."/>
        </authorList>
    </citation>
    <scope>NUCLEOTIDE SEQUENCE [LARGE SCALE GENOMIC DNA]</scope>
    <source>
        <strain evidence="10 11">JCM 12375</strain>
    </source>
</reference>
<sequence length="539" mass="58261">MQPTLLAGPTPAMFRTSHRYYPHMPLHAGDVFAGYTIQRLLGAGGMGEVYLAQHPRLPRHDALKILPASLTRDTQYRERFNREADIAASLWHPHIVSLHDRGEADGQLWIAMDYVEGTDASRLLRERHRSGLPVHEATEIISAIADALDYAHARHLLHRDVKPANILLTLPGAGKRRIFLADFGVARRTDEVSGLTATNLTVGSMPYSAPEQLMGLPLDGRADQYALAATTYQLLTGRSPFHATNPAVVISKHLSEPPPRLSDARPELGYLDDVIAKALAKEPEARFALCGDFARALTQGSVPNPGGHNPPTTPAQSVHLPPPPQHNQQPSASLPWWATGTSEPVPTASPPPAWSPAAAEPFPTTTVAASIAATPASSKKPDRTRILIPAVLAVLLVGALVFAISQFARPTPVASTTPEWQPYVDAAKEFVVTWTGISYPTVDDDIQKVLQSSTSEFNNVFQRKALDIKATLIISRASNKGTVNAAAIESFKPGEADVMISAVVETTKPNEPASTENLLRVVTVVKDDDKYKVSTMTDG</sequence>
<dbReference type="Gene3D" id="3.30.200.20">
    <property type="entry name" value="Phosphorylase Kinase, domain 1"/>
    <property type="match status" value="1"/>
</dbReference>
<keyword evidence="2" id="KW-0723">Serine/threonine-protein kinase</keyword>
<dbReference type="SMART" id="SM00220">
    <property type="entry name" value="S_TKc"/>
    <property type="match status" value="1"/>
</dbReference>
<keyword evidence="8" id="KW-1133">Transmembrane helix</keyword>
<dbReference type="InterPro" id="IPR000719">
    <property type="entry name" value="Prot_kinase_dom"/>
</dbReference>
<keyword evidence="3" id="KW-0808">Transferase</keyword>
<dbReference type="PANTHER" id="PTHR43289">
    <property type="entry name" value="MITOGEN-ACTIVATED PROTEIN KINASE KINASE KINASE 20-RELATED"/>
    <property type="match status" value="1"/>
</dbReference>
<dbReference type="Gene3D" id="1.10.510.10">
    <property type="entry name" value="Transferase(Phosphotransferase) domain 1"/>
    <property type="match status" value="1"/>
</dbReference>
<organism evidence="10 11">
    <name type="scientific">Mycolicibacterium mageritense</name>
    <name type="common">Mycobacterium mageritense</name>
    <dbReference type="NCBI Taxonomy" id="53462"/>
    <lineage>
        <taxon>Bacteria</taxon>
        <taxon>Bacillati</taxon>
        <taxon>Actinomycetota</taxon>
        <taxon>Actinomycetes</taxon>
        <taxon>Mycobacteriales</taxon>
        <taxon>Mycobacteriaceae</taxon>
        <taxon>Mycolicibacterium</taxon>
    </lineage>
</organism>